<evidence type="ECO:0000313" key="2">
    <source>
        <dbReference type="Proteomes" id="UP001374579"/>
    </source>
</evidence>
<reference evidence="1 2" key="1">
    <citation type="submission" date="2024-02" db="EMBL/GenBank/DDBJ databases">
        <title>Chromosome-scale genome assembly of the rough periwinkle Littorina saxatilis.</title>
        <authorList>
            <person name="De Jode A."/>
            <person name="Faria R."/>
            <person name="Formenti G."/>
            <person name="Sims Y."/>
            <person name="Smith T.P."/>
            <person name="Tracey A."/>
            <person name="Wood J.M.D."/>
            <person name="Zagrodzka Z.B."/>
            <person name="Johannesson K."/>
            <person name="Butlin R.K."/>
            <person name="Leder E.H."/>
        </authorList>
    </citation>
    <scope>NUCLEOTIDE SEQUENCE [LARGE SCALE GENOMIC DNA]</scope>
    <source>
        <strain evidence="1">Snail1</strain>
        <tissue evidence="1">Muscle</tissue>
    </source>
</reference>
<sequence length="92" mass="10107">MKAVAKQLRSRPNQILTQALLEASEEVRASIGKIQTCKRDLARRRCGCLPKDPATLPELVIPEEWTTTGGADPRPFMIHHSMILALGSSSVL</sequence>
<name>A0AAN9BMC1_9CAEN</name>
<organism evidence="1 2">
    <name type="scientific">Littorina saxatilis</name>
    <dbReference type="NCBI Taxonomy" id="31220"/>
    <lineage>
        <taxon>Eukaryota</taxon>
        <taxon>Metazoa</taxon>
        <taxon>Spiralia</taxon>
        <taxon>Lophotrochozoa</taxon>
        <taxon>Mollusca</taxon>
        <taxon>Gastropoda</taxon>
        <taxon>Caenogastropoda</taxon>
        <taxon>Littorinimorpha</taxon>
        <taxon>Littorinoidea</taxon>
        <taxon>Littorinidae</taxon>
        <taxon>Littorina</taxon>
    </lineage>
</organism>
<proteinExistence type="predicted"/>
<protein>
    <submittedName>
        <fullName evidence="1">Uncharacterized protein</fullName>
    </submittedName>
</protein>
<dbReference type="AlphaFoldDB" id="A0AAN9BMC1"/>
<comment type="caution">
    <text evidence="1">The sequence shown here is derived from an EMBL/GenBank/DDBJ whole genome shotgun (WGS) entry which is preliminary data.</text>
</comment>
<gene>
    <name evidence="1" type="ORF">V1264_016357</name>
</gene>
<evidence type="ECO:0000313" key="1">
    <source>
        <dbReference type="EMBL" id="KAK7108668.1"/>
    </source>
</evidence>
<dbReference type="Proteomes" id="UP001374579">
    <property type="component" value="Unassembled WGS sequence"/>
</dbReference>
<dbReference type="EMBL" id="JBAMIC010000004">
    <property type="protein sequence ID" value="KAK7108668.1"/>
    <property type="molecule type" value="Genomic_DNA"/>
</dbReference>
<keyword evidence="2" id="KW-1185">Reference proteome</keyword>
<accession>A0AAN9BMC1</accession>